<dbReference type="AlphaFoldDB" id="A0AAJ1T338"/>
<evidence type="ECO:0000259" key="1">
    <source>
        <dbReference type="PROSITE" id="PS51186"/>
    </source>
</evidence>
<dbReference type="PANTHER" id="PTHR43415:SF3">
    <property type="entry name" value="GNAT-FAMILY ACETYLTRANSFERASE"/>
    <property type="match status" value="1"/>
</dbReference>
<dbReference type="SUPFAM" id="SSF55729">
    <property type="entry name" value="Acyl-CoA N-acyltransferases (Nat)"/>
    <property type="match status" value="1"/>
</dbReference>
<dbReference type="PANTHER" id="PTHR43415">
    <property type="entry name" value="SPERMIDINE N(1)-ACETYLTRANSFERASE"/>
    <property type="match status" value="1"/>
</dbReference>
<dbReference type="PROSITE" id="PS51186">
    <property type="entry name" value="GNAT"/>
    <property type="match status" value="1"/>
</dbReference>
<dbReference type="GO" id="GO:0005840">
    <property type="term" value="C:ribosome"/>
    <property type="evidence" value="ECO:0007669"/>
    <property type="project" value="UniProtKB-KW"/>
</dbReference>
<dbReference type="Proteomes" id="UP001237207">
    <property type="component" value="Unassembled WGS sequence"/>
</dbReference>
<dbReference type="RefSeq" id="WP_307256377.1">
    <property type="nucleotide sequence ID" value="NZ_JAUSUC010000006.1"/>
</dbReference>
<evidence type="ECO:0000313" key="3">
    <source>
        <dbReference type="Proteomes" id="UP001237207"/>
    </source>
</evidence>
<organism evidence="2 3">
    <name type="scientific">Oikeobacillus pervagus</name>
    <dbReference type="NCBI Taxonomy" id="1325931"/>
    <lineage>
        <taxon>Bacteria</taxon>
        <taxon>Bacillati</taxon>
        <taxon>Bacillota</taxon>
        <taxon>Bacilli</taxon>
        <taxon>Bacillales</taxon>
        <taxon>Bacillaceae</taxon>
        <taxon>Oikeobacillus</taxon>
    </lineage>
</organism>
<dbReference type="InterPro" id="IPR016181">
    <property type="entry name" value="Acyl_CoA_acyltransferase"/>
</dbReference>
<name>A0AAJ1T338_9BACI</name>
<dbReference type="InterPro" id="IPR000182">
    <property type="entry name" value="GNAT_dom"/>
</dbReference>
<feature type="domain" description="N-acetyltransferase" evidence="1">
    <location>
        <begin position="1"/>
        <end position="164"/>
    </location>
</feature>
<gene>
    <name evidence="2" type="ORF">J2S13_000782</name>
</gene>
<dbReference type="EMBL" id="JAUSUC010000006">
    <property type="protein sequence ID" value="MDQ0214386.1"/>
    <property type="molecule type" value="Genomic_DNA"/>
</dbReference>
<evidence type="ECO:0000313" key="2">
    <source>
        <dbReference type="EMBL" id="MDQ0214386.1"/>
    </source>
</evidence>
<dbReference type="GO" id="GO:0016747">
    <property type="term" value="F:acyltransferase activity, transferring groups other than amino-acyl groups"/>
    <property type="evidence" value="ECO:0007669"/>
    <property type="project" value="InterPro"/>
</dbReference>
<keyword evidence="2" id="KW-0689">Ribosomal protein</keyword>
<keyword evidence="3" id="KW-1185">Reference proteome</keyword>
<sequence>MIIRPIAVSDAENFVELNKKIDESGFMMYEPGEKQTTVEQQRKSIERILSEKKSIFFVAEIENKIVGFIEALGGNLKRNQHSAYLVLGVLEEYQGQGIATKLFNQVFDWAKEVEISRLELTVIKDNTKAFNLYRKMGFTLEGEKVHSLIINGNPVNEYYLYKLL</sequence>
<reference evidence="2" key="1">
    <citation type="submission" date="2023-07" db="EMBL/GenBank/DDBJ databases">
        <title>Genomic Encyclopedia of Type Strains, Phase IV (KMG-IV): sequencing the most valuable type-strain genomes for metagenomic binning, comparative biology and taxonomic classification.</title>
        <authorList>
            <person name="Goeker M."/>
        </authorList>
    </citation>
    <scope>NUCLEOTIDE SEQUENCE</scope>
    <source>
        <strain evidence="2">DSM 23947</strain>
    </source>
</reference>
<keyword evidence="2" id="KW-0687">Ribonucleoprotein</keyword>
<proteinExistence type="predicted"/>
<dbReference type="Pfam" id="PF00583">
    <property type="entry name" value="Acetyltransf_1"/>
    <property type="match status" value="1"/>
</dbReference>
<dbReference type="Gene3D" id="3.40.630.30">
    <property type="match status" value="1"/>
</dbReference>
<protein>
    <submittedName>
        <fullName evidence="2">Ribosomal protein S18 acetylase RimI-like enzyme</fullName>
    </submittedName>
</protein>
<accession>A0AAJ1T338</accession>
<comment type="caution">
    <text evidence="2">The sequence shown here is derived from an EMBL/GenBank/DDBJ whole genome shotgun (WGS) entry which is preliminary data.</text>
</comment>
<dbReference type="CDD" id="cd04301">
    <property type="entry name" value="NAT_SF"/>
    <property type="match status" value="1"/>
</dbReference>